<sequence length="99" mass="11492">MFCVRAFSLYLPGLATVSLNFIYMSSDIEAIMKEKVNTSQKFSLQIDEYTDISSHAQFLAYIRYIDGDIIATNFFFCKELPERATGEEVFRVTMCYIRN</sequence>
<dbReference type="EMBL" id="NEVH01018386">
    <property type="protein sequence ID" value="PNF23404.1"/>
    <property type="molecule type" value="Genomic_DNA"/>
</dbReference>
<organism evidence="1 2">
    <name type="scientific">Cryptotermes secundus</name>
    <dbReference type="NCBI Taxonomy" id="105785"/>
    <lineage>
        <taxon>Eukaryota</taxon>
        <taxon>Metazoa</taxon>
        <taxon>Ecdysozoa</taxon>
        <taxon>Arthropoda</taxon>
        <taxon>Hexapoda</taxon>
        <taxon>Insecta</taxon>
        <taxon>Pterygota</taxon>
        <taxon>Neoptera</taxon>
        <taxon>Polyneoptera</taxon>
        <taxon>Dictyoptera</taxon>
        <taxon>Blattodea</taxon>
        <taxon>Blattoidea</taxon>
        <taxon>Termitoidae</taxon>
        <taxon>Kalotermitidae</taxon>
        <taxon>Cryptotermitinae</taxon>
        <taxon>Cryptotermes</taxon>
    </lineage>
</organism>
<dbReference type="PANTHER" id="PTHR45913">
    <property type="entry name" value="EPM2A-INTERACTING PROTEIN 1"/>
    <property type="match status" value="1"/>
</dbReference>
<evidence type="ECO:0008006" key="3">
    <source>
        <dbReference type="Google" id="ProtNLM"/>
    </source>
</evidence>
<proteinExistence type="predicted"/>
<evidence type="ECO:0000313" key="1">
    <source>
        <dbReference type="EMBL" id="PNF23404.1"/>
    </source>
</evidence>
<dbReference type="InParanoid" id="A0A2J7Q495"/>
<protein>
    <recommendedName>
        <fullName evidence="3">DUF4371 domain-containing protein</fullName>
    </recommendedName>
</protein>
<accession>A0A2J7Q495</accession>
<evidence type="ECO:0000313" key="2">
    <source>
        <dbReference type="Proteomes" id="UP000235965"/>
    </source>
</evidence>
<dbReference type="PANTHER" id="PTHR45913:SF19">
    <property type="entry name" value="LOW QUALITY PROTEIN: ZINC FINGER BED DOMAIN-CONTAINING PROTEIN 5-LIKE"/>
    <property type="match status" value="1"/>
</dbReference>
<reference evidence="1 2" key="1">
    <citation type="submission" date="2017-12" db="EMBL/GenBank/DDBJ databases">
        <title>Hemimetabolous genomes reveal molecular basis of termite eusociality.</title>
        <authorList>
            <person name="Harrison M.C."/>
            <person name="Jongepier E."/>
            <person name="Robertson H.M."/>
            <person name="Arning N."/>
            <person name="Bitard-Feildel T."/>
            <person name="Chao H."/>
            <person name="Childers C.P."/>
            <person name="Dinh H."/>
            <person name="Doddapaneni H."/>
            <person name="Dugan S."/>
            <person name="Gowin J."/>
            <person name="Greiner C."/>
            <person name="Han Y."/>
            <person name="Hu H."/>
            <person name="Hughes D.S.T."/>
            <person name="Huylmans A.-K."/>
            <person name="Kemena C."/>
            <person name="Kremer L.P.M."/>
            <person name="Lee S.L."/>
            <person name="Lopez-Ezquerra A."/>
            <person name="Mallet L."/>
            <person name="Monroy-Kuhn J.M."/>
            <person name="Moser A."/>
            <person name="Murali S.C."/>
            <person name="Muzny D.M."/>
            <person name="Otani S."/>
            <person name="Piulachs M.-D."/>
            <person name="Poelchau M."/>
            <person name="Qu J."/>
            <person name="Schaub F."/>
            <person name="Wada-Katsumata A."/>
            <person name="Worley K.C."/>
            <person name="Xie Q."/>
            <person name="Ylla G."/>
            <person name="Poulsen M."/>
            <person name="Gibbs R.A."/>
            <person name="Schal C."/>
            <person name="Richards S."/>
            <person name="Belles X."/>
            <person name="Korb J."/>
            <person name="Bornberg-Bauer E."/>
        </authorList>
    </citation>
    <scope>NUCLEOTIDE SEQUENCE [LARGE SCALE GENOMIC DNA]</scope>
    <source>
        <tissue evidence="1">Whole body</tissue>
    </source>
</reference>
<dbReference type="Proteomes" id="UP000235965">
    <property type="component" value="Unassembled WGS sequence"/>
</dbReference>
<dbReference type="STRING" id="105785.A0A2J7Q495"/>
<comment type="caution">
    <text evidence="1">The sequence shown here is derived from an EMBL/GenBank/DDBJ whole genome shotgun (WGS) entry which is preliminary data.</text>
</comment>
<gene>
    <name evidence="1" type="ORF">B7P43_G12240</name>
</gene>
<keyword evidence="2" id="KW-1185">Reference proteome</keyword>
<dbReference type="AlphaFoldDB" id="A0A2J7Q495"/>
<name>A0A2J7Q495_9NEOP</name>